<dbReference type="RefSeq" id="WP_039105420.1">
    <property type="nucleotide sequence ID" value="NZ_CP009056.1"/>
</dbReference>
<dbReference type="KEGG" id="fpp:FPB0191_01787"/>
<gene>
    <name evidence="1" type="ORF">FPB0191_01787</name>
</gene>
<dbReference type="EMBL" id="CP009056">
    <property type="protein sequence ID" value="AJA45603.1"/>
    <property type="molecule type" value="Genomic_DNA"/>
</dbReference>
<reference evidence="1 2" key="1">
    <citation type="journal article" date="2014" name="Appl. Environ. Microbiol.">
        <title>Gut symbionts from distinct hosts exhibit genotoxic activity via divergent colibactin biosynthetic pathways.</title>
        <authorList>
            <person name="Engel P."/>
            <person name="Vizcaino M.I."/>
            <person name="Crawford J.M."/>
        </authorList>
    </citation>
    <scope>NUCLEOTIDE SEQUENCE [LARGE SCALE GENOMIC DNA]</scope>
    <source>
        <strain evidence="1 2">PEB0191</strain>
    </source>
</reference>
<name>A0A0A7S2C2_FRIPE</name>
<protein>
    <submittedName>
        <fullName evidence="1">Uncharacterized protein</fullName>
    </submittedName>
</protein>
<evidence type="ECO:0000313" key="2">
    <source>
        <dbReference type="Proteomes" id="UP000030901"/>
    </source>
</evidence>
<accession>A0A0A7S2C2</accession>
<dbReference type="STRING" id="1267021.FPB0191_01787"/>
<keyword evidence="2" id="KW-1185">Reference proteome</keyword>
<proteinExistence type="predicted"/>
<dbReference type="HOGENOM" id="CLU_075772_1_0_6"/>
<dbReference type="AlphaFoldDB" id="A0A0A7S2C2"/>
<evidence type="ECO:0000313" key="1">
    <source>
        <dbReference type="EMBL" id="AJA45603.1"/>
    </source>
</evidence>
<organism evidence="1 2">
    <name type="scientific">Frischella perrara</name>
    <dbReference type="NCBI Taxonomy" id="1267021"/>
    <lineage>
        <taxon>Bacteria</taxon>
        <taxon>Pseudomonadati</taxon>
        <taxon>Pseudomonadota</taxon>
        <taxon>Gammaproteobacteria</taxon>
        <taxon>Orbales</taxon>
        <taxon>Orbaceae</taxon>
        <taxon>Frischella</taxon>
    </lineage>
</organism>
<sequence length="318" mass="37662">MVSINEINKYYNKYVFLKKDLNDYQKTEINRFESGLENIYKENKEYIIGYTSIKMSDMKEFHSTLYLNSKQERNPYLCGYIATSALNLLLDYYNIYPQQDRFIYNLSDHGQILLMMFACNRFELIVPCYPKIVESILNGNMSRSLPWGGDGRGNVVPPRPQRLGVLAIEMMASERKQTIDWNNANIPIDPFYHRFCHEALYSTNENELVYWLTKLCDNHLEWVSLFLDNDEKQPATGYEIDDEMLFLWPFEYQAVKNFRARHGLSTPEIDHPLLKTPMAIDHFPNFATWQKPMWFDKMVDKVIEVNPELNFIKELFNS</sequence>
<dbReference type="Proteomes" id="UP000030901">
    <property type="component" value="Chromosome"/>
</dbReference>